<sequence>MGTGGSTAATRAIRIVDTGIRTAGTGIHRTMVTAVIRTRRVINTGRTIADDPLVTRPIRRDTGAVAIMDTVADCIWTSAASISDWVIITDRSSPIGIVMRRDSIRRGRLLRKAR</sequence>
<proteinExistence type="predicted"/>
<comment type="caution">
    <text evidence="1">The sequence shown here is derived from an EMBL/GenBank/DDBJ whole genome shotgun (WGS) entry which is preliminary data.</text>
</comment>
<name>A0ABP8MW25_9BACT</name>
<organism evidence="1 2">
    <name type="scientific">Novipirellula rosea</name>
    <dbReference type="NCBI Taxonomy" id="1031540"/>
    <lineage>
        <taxon>Bacteria</taxon>
        <taxon>Pseudomonadati</taxon>
        <taxon>Planctomycetota</taxon>
        <taxon>Planctomycetia</taxon>
        <taxon>Pirellulales</taxon>
        <taxon>Pirellulaceae</taxon>
        <taxon>Novipirellula</taxon>
    </lineage>
</organism>
<evidence type="ECO:0000313" key="2">
    <source>
        <dbReference type="Proteomes" id="UP001500840"/>
    </source>
</evidence>
<protein>
    <submittedName>
        <fullName evidence="1">Uncharacterized protein</fullName>
    </submittedName>
</protein>
<keyword evidence="2" id="KW-1185">Reference proteome</keyword>
<dbReference type="EMBL" id="BAABGA010000039">
    <property type="protein sequence ID" value="GAA4457064.1"/>
    <property type="molecule type" value="Genomic_DNA"/>
</dbReference>
<gene>
    <name evidence="1" type="ORF">GCM10023156_33330</name>
</gene>
<dbReference type="Proteomes" id="UP001500840">
    <property type="component" value="Unassembled WGS sequence"/>
</dbReference>
<accession>A0ABP8MW25</accession>
<evidence type="ECO:0000313" key="1">
    <source>
        <dbReference type="EMBL" id="GAA4457064.1"/>
    </source>
</evidence>
<reference evidence="2" key="1">
    <citation type="journal article" date="2019" name="Int. J. Syst. Evol. Microbiol.">
        <title>The Global Catalogue of Microorganisms (GCM) 10K type strain sequencing project: providing services to taxonomists for standard genome sequencing and annotation.</title>
        <authorList>
            <consortium name="The Broad Institute Genomics Platform"/>
            <consortium name="The Broad Institute Genome Sequencing Center for Infectious Disease"/>
            <person name="Wu L."/>
            <person name="Ma J."/>
        </authorList>
    </citation>
    <scope>NUCLEOTIDE SEQUENCE [LARGE SCALE GENOMIC DNA]</scope>
    <source>
        <strain evidence="2">JCM 17759</strain>
    </source>
</reference>